<evidence type="ECO:0000313" key="2">
    <source>
        <dbReference type="EMBL" id="EFG07545.1"/>
    </source>
</evidence>
<dbReference type="Proteomes" id="UP000002357">
    <property type="component" value="Chromosome"/>
</dbReference>
<feature type="region of interest" description="Disordered" evidence="1">
    <location>
        <begin position="25"/>
        <end position="45"/>
    </location>
</feature>
<dbReference type="STRING" id="1901.BB341_16100"/>
<dbReference type="KEGG" id="sclf:BB341_16100"/>
<dbReference type="EMBL" id="CM000913">
    <property type="protein sequence ID" value="EFG07545.1"/>
    <property type="molecule type" value="Genomic_DNA"/>
</dbReference>
<sequence>MPITEAGRLAFSTRTADPLHLQVGNSYMPAHHSGRARITPPAADPADRSRRLARAVAAMIPQAATARVSQRDPAQVWPSPHLRAYDAHGHQLPVTRAKALTAARWIIRAHPTVDWTGEAHDLDLTTGTLRPAAEAYATAGGR</sequence>
<reference evidence="2 3" key="1">
    <citation type="journal article" date="2010" name="Genome Biol. Evol.">
        <title>The sequence of a 1.8-mb bacterial linear plasmid reveals a rich evolutionary reservoir of secondary metabolic pathways.</title>
        <authorList>
            <person name="Medema M.H."/>
            <person name="Trefzer A."/>
            <person name="Kovalchuk A."/>
            <person name="van den Berg M."/>
            <person name="Mueller U."/>
            <person name="Heijne W."/>
            <person name="Wu L."/>
            <person name="Alam M.T."/>
            <person name="Ronning C.M."/>
            <person name="Nierman W.C."/>
            <person name="Bovenberg R.A.L."/>
            <person name="Breitling R."/>
            <person name="Takano E."/>
        </authorList>
    </citation>
    <scope>NUCLEOTIDE SEQUENCE [LARGE SCALE GENOMIC DNA]</scope>
    <source>
        <strain evidence="3">ATCC 27064 / DSM 738 / JCM 4710 / NBRC 13307 / NCIMB 12785 / NRRL 3585 / VKM Ac-602</strain>
    </source>
</reference>
<dbReference type="OrthoDB" id="4230650at2"/>
<proteinExistence type="predicted"/>
<evidence type="ECO:0000256" key="1">
    <source>
        <dbReference type="SAM" id="MobiDB-lite"/>
    </source>
</evidence>
<accession>B5GPH6</accession>
<dbReference type="AlphaFoldDB" id="B5GPH6"/>
<gene>
    <name evidence="2" type="ORF">SCLAV_2472</name>
</gene>
<dbReference type="eggNOG" id="ENOG5031QNS">
    <property type="taxonomic scope" value="Bacteria"/>
</dbReference>
<name>B5GPH6_STRCL</name>
<protein>
    <submittedName>
        <fullName evidence="2">Uncharacterized protein</fullName>
    </submittedName>
</protein>
<keyword evidence="3" id="KW-1185">Reference proteome</keyword>
<organism evidence="2 3">
    <name type="scientific">Streptomyces clavuligerus</name>
    <dbReference type="NCBI Taxonomy" id="1901"/>
    <lineage>
        <taxon>Bacteria</taxon>
        <taxon>Bacillati</taxon>
        <taxon>Actinomycetota</taxon>
        <taxon>Actinomycetes</taxon>
        <taxon>Kitasatosporales</taxon>
        <taxon>Streptomycetaceae</taxon>
        <taxon>Streptomyces</taxon>
    </lineage>
</organism>
<evidence type="ECO:0000313" key="3">
    <source>
        <dbReference type="Proteomes" id="UP000002357"/>
    </source>
</evidence>